<keyword evidence="2" id="KW-1185">Reference proteome</keyword>
<dbReference type="PANTHER" id="PTHR21610">
    <property type="entry name" value="VON WILLEBRAND FACTOR A DOMAIN-CONTAINING PROTEIN 8"/>
    <property type="match status" value="1"/>
</dbReference>
<dbReference type="InterPro" id="IPR039891">
    <property type="entry name" value="VWA8"/>
</dbReference>
<sequence length="359" mass="40195">LNNMVFSLFVFQSDRFFGPVCSTAFKMDNAERSSRTGCLSYWTSWALATIHCHAVSGQQLKYNIDVHVKESSDSSVSDHTKTELDAWRIVRVSEDFRVIALGLPVPKYSGNPLDPPLRSRFQARDIYHLPFKDHLQLLYSIGSNISAERISQILSFATTLCSQESSTLGLPDFPLDSLSAAVQILDSFPMMSVQHVIDRLYPYNVFLGKEGRTAVEDALKRFELQDSNKQLRPRRITKVESVPGNKPFKADVTVQIGESEVTFQVPSGTGLLKQHSQSDKFIRTSSHDQLLAEMMQSHMVKDMCLIGGKGCGKTVIAKEFADILGYSIEPIMLYQVSEQSADDNALNMIQVEHTGRFSV</sequence>
<proteinExistence type="predicted"/>
<gene>
    <name evidence="1" type="ORF">ASZ78_005166</name>
</gene>
<comment type="caution">
    <text evidence="1">The sequence shown here is derived from an EMBL/GenBank/DDBJ whole genome shotgun (WGS) entry which is preliminary data.</text>
</comment>
<dbReference type="PANTHER" id="PTHR21610:SF9">
    <property type="entry name" value="VON WILLEBRAND FACTOR A DOMAIN-CONTAINING PROTEIN 8"/>
    <property type="match status" value="1"/>
</dbReference>
<reference evidence="1 2" key="1">
    <citation type="submission" date="2016-07" db="EMBL/GenBank/DDBJ databases">
        <title>Disparate Historic Effective Population Sizes Predicted by Modern Levels of Genome Diversity for the Scaled Quail (Callipepla squamata) and the Northern Bobwhite (Colinus virginianus): Inferences from First and Second Generation Draft Genome Assemblies for Sympatric New World Quail.</title>
        <authorList>
            <person name="Oldeschulte D.L."/>
            <person name="Halley Y.A."/>
            <person name="Bhattarai E.K."/>
            <person name="Brashear W.A."/>
            <person name="Hill J."/>
            <person name="Metz R.P."/>
            <person name="Johnson C.D."/>
            <person name="Rollins D."/>
            <person name="Peterson M.J."/>
            <person name="Bickhart D.M."/>
            <person name="Decker J.E."/>
            <person name="Seabury C.M."/>
        </authorList>
    </citation>
    <scope>NUCLEOTIDE SEQUENCE [LARGE SCALE GENOMIC DNA]</scope>
    <source>
        <strain evidence="1 2">Texas</strain>
        <tissue evidence="1">Leg muscle</tissue>
    </source>
</reference>
<evidence type="ECO:0000313" key="1">
    <source>
        <dbReference type="EMBL" id="OXB58429.1"/>
    </source>
</evidence>
<dbReference type="OrthoDB" id="5186at2759"/>
<evidence type="ECO:0000313" key="2">
    <source>
        <dbReference type="Proteomes" id="UP000198323"/>
    </source>
</evidence>
<feature type="non-terminal residue" evidence="1">
    <location>
        <position position="1"/>
    </location>
</feature>
<protein>
    <recommendedName>
        <fullName evidence="3">ATPase dynein-related AAA domain-containing protein</fullName>
    </recommendedName>
</protein>
<dbReference type="EMBL" id="MCFN01000468">
    <property type="protein sequence ID" value="OXB58429.1"/>
    <property type="molecule type" value="Genomic_DNA"/>
</dbReference>
<dbReference type="STRING" id="9009.A0A226MTU0"/>
<dbReference type="Proteomes" id="UP000198323">
    <property type="component" value="Unassembled WGS sequence"/>
</dbReference>
<name>A0A226MTU0_CALSU</name>
<dbReference type="AlphaFoldDB" id="A0A226MTU0"/>
<accession>A0A226MTU0</accession>
<organism evidence="1 2">
    <name type="scientific">Callipepla squamata</name>
    <name type="common">Scaled quail</name>
    <dbReference type="NCBI Taxonomy" id="9009"/>
    <lineage>
        <taxon>Eukaryota</taxon>
        <taxon>Metazoa</taxon>
        <taxon>Chordata</taxon>
        <taxon>Craniata</taxon>
        <taxon>Vertebrata</taxon>
        <taxon>Euteleostomi</taxon>
        <taxon>Archelosauria</taxon>
        <taxon>Archosauria</taxon>
        <taxon>Dinosauria</taxon>
        <taxon>Saurischia</taxon>
        <taxon>Theropoda</taxon>
        <taxon>Coelurosauria</taxon>
        <taxon>Aves</taxon>
        <taxon>Neognathae</taxon>
        <taxon>Galloanserae</taxon>
        <taxon>Galliformes</taxon>
        <taxon>Odontophoridae</taxon>
        <taxon>Callipepla</taxon>
    </lineage>
</organism>
<evidence type="ECO:0008006" key="3">
    <source>
        <dbReference type="Google" id="ProtNLM"/>
    </source>
</evidence>
<dbReference type="GO" id="GO:0005737">
    <property type="term" value="C:cytoplasm"/>
    <property type="evidence" value="ECO:0007669"/>
    <property type="project" value="TreeGrafter"/>
</dbReference>